<proteinExistence type="predicted"/>
<evidence type="ECO:0000313" key="2">
    <source>
        <dbReference type="EMBL" id="PVI94257.1"/>
    </source>
</evidence>
<evidence type="ECO:0000313" key="3">
    <source>
        <dbReference type="Proteomes" id="UP000245912"/>
    </source>
</evidence>
<gene>
    <name evidence="2" type="ORF">C4860_22385</name>
</gene>
<feature type="compositionally biased region" description="Polar residues" evidence="1">
    <location>
        <begin position="9"/>
        <end position="22"/>
    </location>
</feature>
<organism evidence="2 3">
    <name type="scientific">Salmonella enterica</name>
    <name type="common">Salmonella choleraesuis</name>
    <dbReference type="NCBI Taxonomy" id="28901"/>
    <lineage>
        <taxon>Bacteria</taxon>
        <taxon>Pseudomonadati</taxon>
        <taxon>Pseudomonadota</taxon>
        <taxon>Gammaproteobacteria</taxon>
        <taxon>Enterobacterales</taxon>
        <taxon>Enterobacteriaceae</taxon>
        <taxon>Salmonella</taxon>
    </lineage>
</organism>
<accession>A0A2T8SXW2</accession>
<reference evidence="2 3" key="1">
    <citation type="submission" date="2018-04" db="EMBL/GenBank/DDBJ databases">
        <title>Serotype diversity and antimicrobial resistance among Salmonella enterica isolated from patients at an equine referral hospital.</title>
        <authorList>
            <person name="Leon I.M."/>
            <person name="Lawhon S.D."/>
            <person name="Norman K.N."/>
            <person name="Threadgill D.S."/>
            <person name="Ohta N."/>
            <person name="Vinasco J."/>
            <person name="Scott H.M."/>
        </authorList>
    </citation>
    <scope>NUCLEOTIDE SEQUENCE [LARGE SCALE GENOMIC DNA]</scope>
    <source>
        <strain evidence="2 3">235</strain>
    </source>
</reference>
<evidence type="ECO:0000256" key="1">
    <source>
        <dbReference type="SAM" id="MobiDB-lite"/>
    </source>
</evidence>
<dbReference type="Proteomes" id="UP000245912">
    <property type="component" value="Unassembled WGS sequence"/>
</dbReference>
<comment type="caution">
    <text evidence="2">The sequence shown here is derived from an EMBL/GenBank/DDBJ whole genome shotgun (WGS) entry which is preliminary data.</text>
</comment>
<dbReference type="AlphaFoldDB" id="A0A2T8SXW2"/>
<feature type="region of interest" description="Disordered" evidence="1">
    <location>
        <begin position="1"/>
        <end position="22"/>
    </location>
</feature>
<dbReference type="EMBL" id="QDLQ01000023">
    <property type="protein sequence ID" value="PVI94257.1"/>
    <property type="molecule type" value="Genomic_DNA"/>
</dbReference>
<sequence>MMSRRLIQKASSGFPTYRESTPRSNGKLIYAKVCCSTDNFFNVLKFKVFYRGLPKRSGRKPVICLTIRAACQALSDLAFSKNLAFYAGFRVSSIECYCFYR</sequence>
<protein>
    <submittedName>
        <fullName evidence="2">Uncharacterized protein</fullName>
    </submittedName>
</protein>
<name>A0A2T8SXW2_SALER</name>